<dbReference type="InterPro" id="IPR053168">
    <property type="entry name" value="Glutamic_endopeptidase"/>
</dbReference>
<dbReference type="PROSITE" id="PS52045">
    <property type="entry name" value="NEPROSIN_PEP_CD"/>
    <property type="match status" value="1"/>
</dbReference>
<dbReference type="PANTHER" id="PTHR31589">
    <property type="entry name" value="PROTEIN, PUTATIVE (DUF239)-RELATED-RELATED"/>
    <property type="match status" value="1"/>
</dbReference>
<dbReference type="InterPro" id="IPR004314">
    <property type="entry name" value="Neprosin"/>
</dbReference>
<dbReference type="Pfam" id="PF03080">
    <property type="entry name" value="Neprosin"/>
    <property type="match status" value="1"/>
</dbReference>
<evidence type="ECO:0000256" key="1">
    <source>
        <dbReference type="SAM" id="SignalP"/>
    </source>
</evidence>
<keyword evidence="1" id="KW-0732">Signal</keyword>
<gene>
    <name evidence="3" type="ORF">URODEC1_LOCUS117015</name>
</gene>
<dbReference type="PANTHER" id="PTHR31589:SF255">
    <property type="entry name" value="NEPROSIN DOMAIN-CONTAINING PROTEIN"/>
    <property type="match status" value="1"/>
</dbReference>
<protein>
    <recommendedName>
        <fullName evidence="2">Neprosin PEP catalytic domain-containing protein</fullName>
    </recommendedName>
</protein>
<organism evidence="3 4">
    <name type="scientific">Urochloa decumbens</name>
    <dbReference type="NCBI Taxonomy" id="240449"/>
    <lineage>
        <taxon>Eukaryota</taxon>
        <taxon>Viridiplantae</taxon>
        <taxon>Streptophyta</taxon>
        <taxon>Embryophyta</taxon>
        <taxon>Tracheophyta</taxon>
        <taxon>Spermatophyta</taxon>
        <taxon>Magnoliopsida</taxon>
        <taxon>Liliopsida</taxon>
        <taxon>Poales</taxon>
        <taxon>Poaceae</taxon>
        <taxon>PACMAD clade</taxon>
        <taxon>Panicoideae</taxon>
        <taxon>Panicodae</taxon>
        <taxon>Paniceae</taxon>
        <taxon>Melinidinae</taxon>
        <taxon>Urochloa</taxon>
    </lineage>
</organism>
<evidence type="ECO:0000313" key="4">
    <source>
        <dbReference type="Proteomes" id="UP001497457"/>
    </source>
</evidence>
<dbReference type="Proteomes" id="UP001497457">
    <property type="component" value="Chromosome 9rd"/>
</dbReference>
<reference evidence="4" key="1">
    <citation type="submission" date="2024-06" db="EMBL/GenBank/DDBJ databases">
        <authorList>
            <person name="Ryan C."/>
        </authorList>
    </citation>
    <scope>NUCLEOTIDE SEQUENCE [LARGE SCALE GENOMIC DNA]</scope>
</reference>
<feature type="domain" description="Neprosin PEP catalytic" evidence="2">
    <location>
        <begin position="2"/>
        <end position="294"/>
    </location>
</feature>
<dbReference type="AlphaFoldDB" id="A0ABC9GK26"/>
<feature type="chain" id="PRO_5044871059" description="Neprosin PEP catalytic domain-containing protein" evidence="1">
    <location>
        <begin position="24"/>
        <end position="295"/>
    </location>
</feature>
<keyword evidence="4" id="KW-1185">Reference proteome</keyword>
<proteinExistence type="predicted"/>
<evidence type="ECO:0000313" key="3">
    <source>
        <dbReference type="EMBL" id="CAL5096353.1"/>
    </source>
</evidence>
<reference evidence="3 4" key="2">
    <citation type="submission" date="2024-10" db="EMBL/GenBank/DDBJ databases">
        <authorList>
            <person name="Ryan C."/>
        </authorList>
    </citation>
    <scope>NUCLEOTIDE SEQUENCE [LARGE SCALE GENOMIC DNA]</scope>
</reference>
<name>A0ABC9GK26_9POAL</name>
<accession>A0ABC9GK26</accession>
<dbReference type="EMBL" id="OZ075119">
    <property type="protein sequence ID" value="CAL5096353.1"/>
    <property type="molecule type" value="Genomic_DNA"/>
</dbReference>
<sequence length="295" mass="32080">MSFVALSSALLIATTLLSTSVHAVHVEADGIIKTIEKLYSFPKQTWRRSGSCPKGTIPIGRVPTGAAEEIANRTDLPFSSYRRRTVTNEKFQANGKLEVHSCRLRCIRAIPRSQRCNPYLEGGSRANGFSMNYLLIASPHDRTFTPIKGKDPPDINNQITVGIAIYPSVLDDDNPTLYIYAINDGGGKSNCINHECGFIQNHNEMGGRVLNTRPGGKHTMTRMGSGMLPSAGLNNAASIAYYMAINNNGGDQVDDPINTVVTNAKCYDVKDFGRDDDRPGFDVAYGGPGGIYCDQ</sequence>
<evidence type="ECO:0000259" key="2">
    <source>
        <dbReference type="PROSITE" id="PS52045"/>
    </source>
</evidence>
<feature type="signal peptide" evidence="1">
    <location>
        <begin position="1"/>
        <end position="23"/>
    </location>
</feature>